<reference evidence="2" key="3">
    <citation type="submission" date="2025-09" db="UniProtKB">
        <authorList>
            <consortium name="Ensembl"/>
        </authorList>
    </citation>
    <scope>IDENTIFICATION</scope>
</reference>
<accession>A0A8C5GG48</accession>
<feature type="compositionally biased region" description="Acidic residues" evidence="1">
    <location>
        <begin position="118"/>
        <end position="134"/>
    </location>
</feature>
<protein>
    <submittedName>
        <fullName evidence="2">Si:dkey-48p11.3</fullName>
    </submittedName>
</protein>
<evidence type="ECO:0000313" key="2">
    <source>
        <dbReference type="Ensembl" id="ENSGWIP00000029752.1"/>
    </source>
</evidence>
<dbReference type="PANTHER" id="PTHR28674">
    <property type="entry name" value="SIMILAR TO DNA SEGMENT, CHR 10, WAYNE STATE UNIVERSITY 102,-EXPRESSED"/>
    <property type="match status" value="1"/>
</dbReference>
<sequence length="164" mass="18007">MYGGCSSSPAAGPGSIPGLGPFAACHYLLSLIPFLSSNCLSEKLLLKPKAASSLQTERVPRSNMLARLQTFLPQMAEANEKLRLQMEETPAEHFDIERVEEGQRVIEMDVGVFQLDGSDSDCEEDTSDSDSDEDVSVKITEQNLKLPGHKAKKKVDIQVLEQQQ</sequence>
<reference evidence="2" key="2">
    <citation type="submission" date="2025-08" db="UniProtKB">
        <authorList>
            <consortium name="Ensembl"/>
        </authorList>
    </citation>
    <scope>IDENTIFICATION</scope>
</reference>
<dbReference type="GO" id="GO:0000492">
    <property type="term" value="P:box C/D snoRNP assembly"/>
    <property type="evidence" value="ECO:0007669"/>
    <property type="project" value="InterPro"/>
</dbReference>
<reference evidence="2" key="1">
    <citation type="submission" date="2020-06" db="EMBL/GenBank/DDBJ databases">
        <authorList>
            <consortium name="Wellcome Sanger Institute Data Sharing"/>
        </authorList>
    </citation>
    <scope>NUCLEOTIDE SEQUENCE [LARGE SCALE GENOMIC DNA]</scope>
</reference>
<dbReference type="Pfam" id="PF15370">
    <property type="entry name" value="NOPCHAP1"/>
    <property type="match status" value="1"/>
</dbReference>
<dbReference type="AlphaFoldDB" id="A0A8C5GG48"/>
<name>A0A8C5GG48_GOUWI</name>
<keyword evidence="3" id="KW-1185">Reference proteome</keyword>
<feature type="region of interest" description="Disordered" evidence="1">
    <location>
        <begin position="115"/>
        <end position="142"/>
    </location>
</feature>
<evidence type="ECO:0000313" key="3">
    <source>
        <dbReference type="Proteomes" id="UP000694680"/>
    </source>
</evidence>
<evidence type="ECO:0000256" key="1">
    <source>
        <dbReference type="SAM" id="MobiDB-lite"/>
    </source>
</evidence>
<dbReference type="Ensembl" id="ENSGWIT00000032466.1">
    <property type="protein sequence ID" value="ENSGWIP00000029752.1"/>
    <property type="gene ID" value="ENSGWIG00000015538.1"/>
</dbReference>
<organism evidence="2 3">
    <name type="scientific">Gouania willdenowi</name>
    <name type="common">Blunt-snouted clingfish</name>
    <name type="synonym">Lepadogaster willdenowi</name>
    <dbReference type="NCBI Taxonomy" id="441366"/>
    <lineage>
        <taxon>Eukaryota</taxon>
        <taxon>Metazoa</taxon>
        <taxon>Chordata</taxon>
        <taxon>Craniata</taxon>
        <taxon>Vertebrata</taxon>
        <taxon>Euteleostomi</taxon>
        <taxon>Actinopterygii</taxon>
        <taxon>Neopterygii</taxon>
        <taxon>Teleostei</taxon>
        <taxon>Neoteleostei</taxon>
        <taxon>Acanthomorphata</taxon>
        <taxon>Ovalentaria</taxon>
        <taxon>Blenniimorphae</taxon>
        <taxon>Blenniiformes</taxon>
        <taxon>Gobiesocoidei</taxon>
        <taxon>Gobiesocidae</taxon>
        <taxon>Gobiesocinae</taxon>
        <taxon>Gouania</taxon>
    </lineage>
</organism>
<dbReference type="GO" id="GO:0062064">
    <property type="term" value="F:box C/D methylation guide snoRNP complex binding"/>
    <property type="evidence" value="ECO:0007669"/>
    <property type="project" value="TreeGrafter"/>
</dbReference>
<dbReference type="InterPro" id="IPR027921">
    <property type="entry name" value="NOPCHAP1"/>
</dbReference>
<dbReference type="Proteomes" id="UP000694680">
    <property type="component" value="Chromosome 6"/>
</dbReference>
<proteinExistence type="predicted"/>
<dbReference type="PANTHER" id="PTHR28674:SF1">
    <property type="entry name" value="NOP PROTEIN CHAPERONE 1"/>
    <property type="match status" value="1"/>
</dbReference>